<evidence type="ECO:0008006" key="2">
    <source>
        <dbReference type="Google" id="ProtNLM"/>
    </source>
</evidence>
<organism evidence="1">
    <name type="scientific">marine metagenome</name>
    <dbReference type="NCBI Taxonomy" id="408172"/>
    <lineage>
        <taxon>unclassified sequences</taxon>
        <taxon>metagenomes</taxon>
        <taxon>ecological metagenomes</taxon>
    </lineage>
</organism>
<dbReference type="Pfam" id="PF13489">
    <property type="entry name" value="Methyltransf_23"/>
    <property type="match status" value="1"/>
</dbReference>
<feature type="non-terminal residue" evidence="1">
    <location>
        <position position="1"/>
    </location>
</feature>
<name>A0A382M621_9ZZZZ</name>
<gene>
    <name evidence="1" type="ORF">METZ01_LOCUS295666</name>
</gene>
<protein>
    <recommendedName>
        <fullName evidence="2">Methyltransferase type 11 domain-containing protein</fullName>
    </recommendedName>
</protein>
<dbReference type="InterPro" id="IPR029063">
    <property type="entry name" value="SAM-dependent_MTases_sf"/>
</dbReference>
<evidence type="ECO:0000313" key="1">
    <source>
        <dbReference type="EMBL" id="SVC42812.1"/>
    </source>
</evidence>
<sequence>VNDRACPACDSQSAILLGIKTGFKIARCERCGSLYNLRLPTQMALYDDHYSDSAMDFPDLVNRRSREIVTTFEDFRKTGTLLDVGCGAGIMLKAAVDAGWEAQGLEIASSAVEELRKQGFQVRESLVEEACYPDSAFDVIVANGVIEHVHHPGPFLVECFRILRPGGLFYVTTPNALGSSARLLGLRWTAVGPHDHVHLFSVSGLRTLLGSHGFRIEKIAAEGANPIELLHALRNRGQESDFTHEDRVGSAYRLNEAFSSSRPRVLIKGLINKVLTATRLGDELKIYASK</sequence>
<dbReference type="AlphaFoldDB" id="A0A382M621"/>
<dbReference type="PANTHER" id="PTHR43861">
    <property type="entry name" value="TRANS-ACONITATE 2-METHYLTRANSFERASE-RELATED"/>
    <property type="match status" value="1"/>
</dbReference>
<dbReference type="CDD" id="cd02440">
    <property type="entry name" value="AdoMet_MTases"/>
    <property type="match status" value="1"/>
</dbReference>
<accession>A0A382M621</accession>
<reference evidence="1" key="1">
    <citation type="submission" date="2018-05" db="EMBL/GenBank/DDBJ databases">
        <authorList>
            <person name="Lanie J.A."/>
            <person name="Ng W.-L."/>
            <person name="Kazmierczak K.M."/>
            <person name="Andrzejewski T.M."/>
            <person name="Davidsen T.M."/>
            <person name="Wayne K.J."/>
            <person name="Tettelin H."/>
            <person name="Glass J.I."/>
            <person name="Rusch D."/>
            <person name="Podicherti R."/>
            <person name="Tsui H.-C.T."/>
            <person name="Winkler M.E."/>
        </authorList>
    </citation>
    <scope>NUCLEOTIDE SEQUENCE</scope>
</reference>
<dbReference type="EMBL" id="UINC01090668">
    <property type="protein sequence ID" value="SVC42812.1"/>
    <property type="molecule type" value="Genomic_DNA"/>
</dbReference>
<dbReference type="SUPFAM" id="SSF53335">
    <property type="entry name" value="S-adenosyl-L-methionine-dependent methyltransferases"/>
    <property type="match status" value="1"/>
</dbReference>
<proteinExistence type="predicted"/>
<dbReference type="Gene3D" id="3.40.50.150">
    <property type="entry name" value="Vaccinia Virus protein VP39"/>
    <property type="match status" value="1"/>
</dbReference>